<sequence>MDAAGKQIRRGIYRDFPTRYRNDRSGEVVRADVLEVSRDGRSEAYRTESLSNGICRSLVMKLCD</sequence>
<dbReference type="Proteomes" id="UP000425960">
    <property type="component" value="Chromosome"/>
</dbReference>
<name>A0A5K7ZU77_9BACT</name>
<reference evidence="1 2" key="1">
    <citation type="submission" date="2019-11" db="EMBL/GenBank/DDBJ databases">
        <title>Comparative genomics of hydrocarbon-degrading Desulfosarcina strains.</title>
        <authorList>
            <person name="Watanabe M."/>
            <person name="Kojima H."/>
            <person name="Fukui M."/>
        </authorList>
    </citation>
    <scope>NUCLEOTIDE SEQUENCE [LARGE SCALE GENOMIC DNA]</scope>
    <source>
        <strain evidence="1 2">28bB2T</strain>
    </source>
</reference>
<gene>
    <name evidence="1" type="ORF">DSCO28_43510</name>
</gene>
<protein>
    <submittedName>
        <fullName evidence="1">Uncharacterized protein</fullName>
    </submittedName>
</protein>
<dbReference type="AlphaFoldDB" id="A0A5K7ZU77"/>
<accession>A0A5K7ZU77</accession>
<evidence type="ECO:0000313" key="1">
    <source>
        <dbReference type="EMBL" id="BBO83785.1"/>
    </source>
</evidence>
<dbReference type="EMBL" id="AP021876">
    <property type="protein sequence ID" value="BBO83785.1"/>
    <property type="molecule type" value="Genomic_DNA"/>
</dbReference>
<organism evidence="1 2">
    <name type="scientific">Desulfosarcina ovata subsp. sediminis</name>
    <dbReference type="NCBI Taxonomy" id="885957"/>
    <lineage>
        <taxon>Bacteria</taxon>
        <taxon>Pseudomonadati</taxon>
        <taxon>Thermodesulfobacteriota</taxon>
        <taxon>Desulfobacteria</taxon>
        <taxon>Desulfobacterales</taxon>
        <taxon>Desulfosarcinaceae</taxon>
        <taxon>Desulfosarcina</taxon>
    </lineage>
</organism>
<evidence type="ECO:0000313" key="2">
    <source>
        <dbReference type="Proteomes" id="UP000425960"/>
    </source>
</evidence>
<dbReference type="KEGG" id="dov:DSCO28_43510"/>
<proteinExistence type="predicted"/>